<comment type="caution">
    <text evidence="1">The sequence shown here is derived from an EMBL/GenBank/DDBJ whole genome shotgun (WGS) entry which is preliminary data.</text>
</comment>
<gene>
    <name evidence="1" type="ORF">CCMSSC00406_0003109</name>
</gene>
<protein>
    <submittedName>
        <fullName evidence="1">Uncharacterized protein</fullName>
    </submittedName>
</protein>
<keyword evidence="2" id="KW-1185">Reference proteome</keyword>
<organism evidence="1 2">
    <name type="scientific">Pleurotus cornucopiae</name>
    <name type="common">Cornucopia mushroom</name>
    <dbReference type="NCBI Taxonomy" id="5321"/>
    <lineage>
        <taxon>Eukaryota</taxon>
        <taxon>Fungi</taxon>
        <taxon>Dikarya</taxon>
        <taxon>Basidiomycota</taxon>
        <taxon>Agaricomycotina</taxon>
        <taxon>Agaricomycetes</taxon>
        <taxon>Agaricomycetidae</taxon>
        <taxon>Agaricales</taxon>
        <taxon>Pleurotineae</taxon>
        <taxon>Pleurotaceae</taxon>
        <taxon>Pleurotus</taxon>
    </lineage>
</organism>
<evidence type="ECO:0000313" key="2">
    <source>
        <dbReference type="Proteomes" id="UP000824881"/>
    </source>
</evidence>
<name>A0ACB7J8M8_PLECO</name>
<dbReference type="EMBL" id="WQMT02000002">
    <property type="protein sequence ID" value="KAG9225606.1"/>
    <property type="molecule type" value="Genomic_DNA"/>
</dbReference>
<accession>A0ACB7J8M8</accession>
<proteinExistence type="predicted"/>
<dbReference type="Proteomes" id="UP000824881">
    <property type="component" value="Unassembled WGS sequence"/>
</dbReference>
<reference evidence="1 2" key="1">
    <citation type="journal article" date="2021" name="Appl. Environ. Microbiol.">
        <title>Genetic linkage and physical mapping for an oyster mushroom Pleurotus cornucopiae and QTL analysis for the trait cap color.</title>
        <authorList>
            <person name="Zhang Y."/>
            <person name="Gao W."/>
            <person name="Sonnenberg A."/>
            <person name="Chen Q."/>
            <person name="Zhang J."/>
            <person name="Huang C."/>
        </authorList>
    </citation>
    <scope>NUCLEOTIDE SEQUENCE [LARGE SCALE GENOMIC DNA]</scope>
    <source>
        <strain evidence="1">CCMSSC00406</strain>
    </source>
</reference>
<evidence type="ECO:0000313" key="1">
    <source>
        <dbReference type="EMBL" id="KAG9225606.1"/>
    </source>
</evidence>
<sequence length="850" mass="93543">MRTSRLFPFSSRNNSTKDQSEVRTTSEPSDLRESGRSHGFLPKFRRFLVALKLKGIRSCIKELPISDQIHPVDDPVLPDLPIAVQVTKEIGRSEELHVQEDDRHKVSHNEDNSIAIDEVSDVAIPSQSNDQLYDVPSDVAEPPRSDNDLNDRDSTSSGSSNHHDSYDTFSTQSSLSASELSATWTTHHCNELIENQDTPECGDTDDLEASLSSLPDLRVETVIDSPGSNGGDVPLLPPGLFFPTFAALQADNALCEGRLRPPTPFDPNAPSPKDPIIPRELTLHGSPYGNPGATLEPRPVIPSLYVPHHVAPSLAATSADSDPIIWNRPPLHPLQGSPYTRHGGRVHFEQQPGISASYRGYNVAPSPAIVSLDPNAPSPNDPIIPRPLPIRDSPCCDNARLDQPPVIPTPYRHNLAPPSPVTPTGQKGFGAYPSPITPTGRSQYITPQTTPALDHQALTPIQQSTLQTPASQLWVNLPTPPKAPSCQTCAAAQRDAGPLVTPALVEPSDIFLHRDIYYSLFYEIGRGSFGRVVYTKVTGKARGVVAIKVLNKIELTLQRCTGSGNSGLHAEDIKKEFEIMRLASESESKFLAPLLASFQDTKNIYFVLPLYPSNLEDRLRKLEQLCLPMRMEEIILDAAQILLGLEALHERNIYHCDLKPENILIASSGNLVIADFGLAVHQPRSQLCKGPFGTAHYSAREVWSRFQPAYADIWSYGAILLQMMLGTPEASAPLFKGTFVVFRRLIANSAAAALLSSILNSGPRHRPELSQIKGDAFFAGLNWKKVADREYIPIHRPEPAMPSAARNDFEPYVDLSQAQIAQIDYQLKEIDELMIDSQLPVEKIRQCMKE</sequence>